<gene>
    <name evidence="3" type="ORF">OJ1261_A08.51</name>
    <name evidence="2" type="ORF">P0465E03.3</name>
</gene>
<dbReference type="EMBL" id="AP005707">
    <property type="protein sequence ID" value="BAD36242.1"/>
    <property type="molecule type" value="Genomic_DNA"/>
</dbReference>
<evidence type="ECO:0000313" key="3">
    <source>
        <dbReference type="EMBL" id="BAD36297.1"/>
    </source>
</evidence>
<sequence>MTVEDFMATTDPNGGGISPQARRPLPLLFSASAGSGSPTTMDLAGSSSACPPPLPCDASDGSCQELISFSPFPYPRAVVADLAVSSPASPFPFSSSDSGAPTLLSPLRNGQQAPQRLMVVVGPSRRRDEVTLTQMKLIPNLHWGI</sequence>
<feature type="region of interest" description="Disordered" evidence="1">
    <location>
        <begin position="1"/>
        <end position="52"/>
    </location>
</feature>
<reference evidence="4" key="3">
    <citation type="journal article" date="2005" name="Nature">
        <title>The map-based sequence of the rice genome.</title>
        <authorList>
            <consortium name="International rice genome sequencing project (IRGSP)"/>
            <person name="Matsumoto T."/>
            <person name="Wu J."/>
            <person name="Kanamori H."/>
            <person name="Katayose Y."/>
            <person name="Fujisawa M."/>
            <person name="Namiki N."/>
            <person name="Mizuno H."/>
            <person name="Yamamoto K."/>
            <person name="Antonio B.A."/>
            <person name="Baba T."/>
            <person name="Sakata K."/>
            <person name="Nagamura Y."/>
            <person name="Aoki H."/>
            <person name="Arikawa K."/>
            <person name="Arita K."/>
            <person name="Bito T."/>
            <person name="Chiden Y."/>
            <person name="Fujitsuka N."/>
            <person name="Fukunaka R."/>
            <person name="Hamada M."/>
            <person name="Harada C."/>
            <person name="Hayashi A."/>
            <person name="Hijishita S."/>
            <person name="Honda M."/>
            <person name="Hosokawa S."/>
            <person name="Ichikawa Y."/>
            <person name="Idonuma A."/>
            <person name="Iijima M."/>
            <person name="Ikeda M."/>
            <person name="Ikeno M."/>
            <person name="Ito K."/>
            <person name="Ito S."/>
            <person name="Ito T."/>
            <person name="Ito Y."/>
            <person name="Ito Y."/>
            <person name="Iwabuchi A."/>
            <person name="Kamiya K."/>
            <person name="Karasawa W."/>
            <person name="Kurita K."/>
            <person name="Katagiri S."/>
            <person name="Kikuta A."/>
            <person name="Kobayashi H."/>
            <person name="Kobayashi N."/>
            <person name="Machita K."/>
            <person name="Maehara T."/>
            <person name="Masukawa M."/>
            <person name="Mizubayashi T."/>
            <person name="Mukai Y."/>
            <person name="Nagasaki H."/>
            <person name="Nagata Y."/>
            <person name="Naito S."/>
            <person name="Nakashima M."/>
            <person name="Nakama Y."/>
            <person name="Nakamichi Y."/>
            <person name="Nakamura M."/>
            <person name="Meguro A."/>
            <person name="Negishi M."/>
            <person name="Ohta I."/>
            <person name="Ohta T."/>
            <person name="Okamoto M."/>
            <person name="Ono N."/>
            <person name="Saji S."/>
            <person name="Sakaguchi M."/>
            <person name="Sakai K."/>
            <person name="Shibata M."/>
            <person name="Shimokawa T."/>
            <person name="Song J."/>
            <person name="Takazaki Y."/>
            <person name="Terasawa K."/>
            <person name="Tsugane M."/>
            <person name="Tsuji K."/>
            <person name="Ueda S."/>
            <person name="Waki K."/>
            <person name="Yamagata H."/>
            <person name="Yamamoto M."/>
            <person name="Yamamoto S."/>
            <person name="Yamane H."/>
            <person name="Yoshiki S."/>
            <person name="Yoshihara R."/>
            <person name="Yukawa K."/>
            <person name="Zhong H."/>
            <person name="Yano M."/>
            <person name="Yuan Q."/>
            <person name="Ouyang S."/>
            <person name="Liu J."/>
            <person name="Jones K.M."/>
            <person name="Gansberger K."/>
            <person name="Moffat K."/>
            <person name="Hill J."/>
            <person name="Bera J."/>
            <person name="Fadrosh D."/>
            <person name="Jin S."/>
            <person name="Johri S."/>
            <person name="Kim M."/>
            <person name="Overton L."/>
            <person name="Reardon M."/>
            <person name="Tsitrin T."/>
            <person name="Vuong H."/>
            <person name="Weaver B."/>
            <person name="Ciecko A."/>
            <person name="Tallon L."/>
            <person name="Jackson J."/>
            <person name="Pai G."/>
            <person name="Aken S.V."/>
            <person name="Utterback T."/>
            <person name="Reidmuller S."/>
            <person name="Feldblyum T."/>
            <person name="Hsiao J."/>
            <person name="Zismann V."/>
            <person name="Iobst S."/>
            <person name="de Vazeille A.R."/>
            <person name="Buell C.R."/>
            <person name="Ying K."/>
            <person name="Li Y."/>
            <person name="Lu T."/>
            <person name="Huang Y."/>
            <person name="Zhao Q."/>
            <person name="Feng Q."/>
            <person name="Zhang L."/>
            <person name="Zhu J."/>
            <person name="Weng Q."/>
            <person name="Mu J."/>
            <person name="Lu Y."/>
            <person name="Fan D."/>
            <person name="Liu Y."/>
            <person name="Guan J."/>
            <person name="Zhang Y."/>
            <person name="Yu S."/>
            <person name="Liu X."/>
            <person name="Zhang Y."/>
            <person name="Hong G."/>
            <person name="Han B."/>
            <person name="Choisne N."/>
            <person name="Demange N."/>
            <person name="Orjeda G."/>
            <person name="Samain S."/>
            <person name="Cattolico L."/>
            <person name="Pelletier E."/>
            <person name="Couloux A."/>
            <person name="Segurens B."/>
            <person name="Wincker P."/>
            <person name="D'Hont A."/>
            <person name="Scarpelli C."/>
            <person name="Weissenbach J."/>
            <person name="Salanoubat M."/>
            <person name="Quetier F."/>
            <person name="Yu Y."/>
            <person name="Kim H.R."/>
            <person name="Rambo T."/>
            <person name="Currie J."/>
            <person name="Collura K."/>
            <person name="Luo M."/>
            <person name="Yang T."/>
            <person name="Ammiraju J.S.S."/>
            <person name="Engler F."/>
            <person name="Soderlund C."/>
            <person name="Wing R.A."/>
            <person name="Palmer L.E."/>
            <person name="de la Bastide M."/>
            <person name="Spiegel L."/>
            <person name="Nascimento L."/>
            <person name="Zutavern T."/>
            <person name="O'Shaughnessy A."/>
            <person name="Dike S."/>
            <person name="Dedhia N."/>
            <person name="Preston R."/>
            <person name="Balija V."/>
            <person name="McCombie W.R."/>
            <person name="Chow T."/>
            <person name="Chen H."/>
            <person name="Chung M."/>
            <person name="Chen C."/>
            <person name="Shaw J."/>
            <person name="Wu H."/>
            <person name="Hsiao K."/>
            <person name="Chao Y."/>
            <person name="Chu M."/>
            <person name="Cheng C."/>
            <person name="Hour A."/>
            <person name="Lee P."/>
            <person name="Lin S."/>
            <person name="Lin Y."/>
            <person name="Liou J."/>
            <person name="Liu S."/>
            <person name="Hsing Y."/>
            <person name="Raghuvanshi S."/>
            <person name="Mohanty A."/>
            <person name="Bharti A.K."/>
            <person name="Gaur A."/>
            <person name="Gupta V."/>
            <person name="Kumar D."/>
            <person name="Ravi V."/>
            <person name="Vij S."/>
            <person name="Kapur A."/>
            <person name="Khurana P."/>
            <person name="Khurana P."/>
            <person name="Khurana J.P."/>
            <person name="Tyagi A.K."/>
            <person name="Gaikwad K."/>
            <person name="Singh A."/>
            <person name="Dalal V."/>
            <person name="Srivastava S."/>
            <person name="Dixit A."/>
            <person name="Pal A.K."/>
            <person name="Ghazi I.A."/>
            <person name="Yadav M."/>
            <person name="Pandit A."/>
            <person name="Bhargava A."/>
            <person name="Sureshbabu K."/>
            <person name="Batra K."/>
            <person name="Sharma T.R."/>
            <person name="Mohapatra T."/>
            <person name="Singh N.K."/>
            <person name="Messing J."/>
            <person name="Nelson A.B."/>
            <person name="Fuks G."/>
            <person name="Kavchok S."/>
            <person name="Keizer G."/>
            <person name="Linton E."/>
            <person name="Llaca V."/>
            <person name="Song R."/>
            <person name="Tanyolac B."/>
            <person name="Young S."/>
            <person name="Ho-Il K."/>
            <person name="Hahn J.H."/>
            <person name="Sangsakoo G."/>
            <person name="Vanavichit A."/>
            <person name="de Mattos Luiz.A.T."/>
            <person name="Zimmer P.D."/>
            <person name="Malone G."/>
            <person name="Dellagostin O."/>
            <person name="de Oliveira A.C."/>
            <person name="Bevan M."/>
            <person name="Bancroft I."/>
            <person name="Minx P."/>
            <person name="Cordum H."/>
            <person name="Wilson R."/>
            <person name="Cheng Z."/>
            <person name="Jin W."/>
            <person name="Jiang J."/>
            <person name="Leong S.A."/>
            <person name="Iwama H."/>
            <person name="Gojobori T."/>
            <person name="Itoh T."/>
            <person name="Niimura Y."/>
            <person name="Fujii Y."/>
            <person name="Habara T."/>
            <person name="Sakai H."/>
            <person name="Sato Y."/>
            <person name="Wilson G."/>
            <person name="Kumar K."/>
            <person name="McCouch S."/>
            <person name="Juretic N."/>
            <person name="Hoen D."/>
            <person name="Wright S."/>
            <person name="Bruskiewich R."/>
            <person name="Bureau T."/>
            <person name="Miyao A."/>
            <person name="Hirochika H."/>
            <person name="Nishikawa T."/>
            <person name="Kadowaki K."/>
            <person name="Sugiura M."/>
            <person name="Burr B."/>
            <person name="Sasaki T."/>
        </authorList>
    </citation>
    <scope>NUCLEOTIDE SEQUENCE [LARGE SCALE GENOMIC DNA]</scope>
    <source>
        <strain evidence="4">cv. Nipponbare</strain>
    </source>
</reference>
<evidence type="ECO:0000313" key="4">
    <source>
        <dbReference type="Proteomes" id="UP000000763"/>
    </source>
</evidence>
<dbReference type="AlphaFoldDB" id="Q69MX8"/>
<organism evidence="3 4">
    <name type="scientific">Oryza sativa subsp. japonica</name>
    <name type="common">Rice</name>
    <dbReference type="NCBI Taxonomy" id="39947"/>
    <lineage>
        <taxon>Eukaryota</taxon>
        <taxon>Viridiplantae</taxon>
        <taxon>Streptophyta</taxon>
        <taxon>Embryophyta</taxon>
        <taxon>Tracheophyta</taxon>
        <taxon>Spermatophyta</taxon>
        <taxon>Magnoliopsida</taxon>
        <taxon>Liliopsida</taxon>
        <taxon>Poales</taxon>
        <taxon>Poaceae</taxon>
        <taxon>BOP clade</taxon>
        <taxon>Oryzoideae</taxon>
        <taxon>Oryzeae</taxon>
        <taxon>Oryzinae</taxon>
        <taxon>Oryza</taxon>
        <taxon>Oryza sativa</taxon>
    </lineage>
</organism>
<dbReference type="Proteomes" id="UP000000763">
    <property type="component" value="Chromosome 9"/>
</dbReference>
<reference evidence="3" key="1">
    <citation type="submission" date="2002-09" db="EMBL/GenBank/DDBJ databases">
        <title>Oryza sativa nipponbare(GA3) genomic DNA, chromosome 9, BAC clone:OJ1261_A08.</title>
        <authorList>
            <person name="Sasaki T."/>
            <person name="Matsumoto T."/>
            <person name="Hattori M."/>
            <person name="Sakaki Y."/>
            <person name="Katayose Y."/>
        </authorList>
    </citation>
    <scope>NUCLEOTIDE SEQUENCE</scope>
</reference>
<protein>
    <submittedName>
        <fullName evidence="3">Uncharacterized protein</fullName>
    </submittedName>
</protein>
<accession>Q69MX8</accession>
<feature type="compositionally biased region" description="Polar residues" evidence="1">
    <location>
        <begin position="32"/>
        <end position="49"/>
    </location>
</feature>
<reference evidence="4" key="4">
    <citation type="journal article" date="2008" name="Nucleic Acids Res.">
        <title>The rice annotation project database (RAP-DB): 2008 update.</title>
        <authorList>
            <consortium name="The rice annotation project (RAP)"/>
        </authorList>
    </citation>
    <scope>GENOME REANNOTATION</scope>
    <source>
        <strain evidence="4">cv. Nipponbare</strain>
    </source>
</reference>
<evidence type="ECO:0000313" key="2">
    <source>
        <dbReference type="EMBL" id="BAD36242.1"/>
    </source>
</evidence>
<reference evidence="2" key="2">
    <citation type="submission" date="2002-09" db="EMBL/GenBank/DDBJ databases">
        <title>Oryza sativa nipponbare(GA3) genomic DNA, chromosome 9, PAC clone:P0465E03.</title>
        <authorList>
            <person name="Sasaki T."/>
            <person name="Matsumoto T."/>
            <person name="Katayose Y."/>
        </authorList>
    </citation>
    <scope>NUCLEOTIDE SEQUENCE</scope>
</reference>
<evidence type="ECO:0000256" key="1">
    <source>
        <dbReference type="SAM" id="MobiDB-lite"/>
    </source>
</evidence>
<dbReference type="EMBL" id="AP005722">
    <property type="protein sequence ID" value="BAD36297.1"/>
    <property type="molecule type" value="Genomic_DNA"/>
</dbReference>
<proteinExistence type="predicted"/>
<name>Q69MX8_ORYSJ</name>